<dbReference type="AlphaFoldDB" id="A0A8I3WTT0"/>
<feature type="region of interest" description="Disordered" evidence="23">
    <location>
        <begin position="875"/>
        <end position="900"/>
    </location>
</feature>
<dbReference type="GO" id="GO:0042470">
    <property type="term" value="C:melanosome"/>
    <property type="evidence" value="ECO:0007669"/>
    <property type="project" value="UniProtKB-SubCell"/>
</dbReference>
<organism evidence="25 26">
    <name type="scientific">Callithrix jacchus</name>
    <name type="common">White-tufted-ear marmoset</name>
    <name type="synonym">Simia Jacchus</name>
    <dbReference type="NCBI Taxonomy" id="9483"/>
    <lineage>
        <taxon>Eukaryota</taxon>
        <taxon>Metazoa</taxon>
        <taxon>Chordata</taxon>
        <taxon>Craniata</taxon>
        <taxon>Vertebrata</taxon>
        <taxon>Euteleostomi</taxon>
        <taxon>Mammalia</taxon>
        <taxon>Eutheria</taxon>
        <taxon>Euarchontoglires</taxon>
        <taxon>Primates</taxon>
        <taxon>Haplorrhini</taxon>
        <taxon>Platyrrhini</taxon>
        <taxon>Cebidae</taxon>
        <taxon>Callitrichinae</taxon>
        <taxon>Callithrix</taxon>
        <taxon>Callithrix</taxon>
    </lineage>
</organism>
<evidence type="ECO:0000256" key="4">
    <source>
        <dbReference type="ARBA" id="ARBA00004476"/>
    </source>
</evidence>
<keyword evidence="12" id="KW-0597">Phosphoprotein</keyword>
<dbReference type="GO" id="GO:0006915">
    <property type="term" value="P:apoptotic process"/>
    <property type="evidence" value="ECO:0007669"/>
    <property type="project" value="UniProtKB-KW"/>
</dbReference>
<reference evidence="25" key="3">
    <citation type="submission" date="2025-09" db="UniProtKB">
        <authorList>
            <consortium name="Ensembl"/>
        </authorList>
    </citation>
    <scope>IDENTIFICATION</scope>
</reference>
<evidence type="ECO:0000256" key="12">
    <source>
        <dbReference type="ARBA" id="ARBA00022553"/>
    </source>
</evidence>
<accession>A0A8I3WTT0</accession>
<keyword evidence="14" id="KW-0053">Apoptosis</keyword>
<dbReference type="FunFam" id="1.20.140.50:FF:000001">
    <property type="entry name" value="programmed cell death 6-interacting protein-like isoform X2"/>
    <property type="match status" value="1"/>
</dbReference>
<keyword evidence="7" id="KW-0796">Tight junction</keyword>
<evidence type="ECO:0000256" key="6">
    <source>
        <dbReference type="ARBA" id="ARBA00004550"/>
    </source>
</evidence>
<dbReference type="GO" id="GO:0005768">
    <property type="term" value="C:endosome"/>
    <property type="evidence" value="ECO:0007669"/>
    <property type="project" value="TreeGrafter"/>
</dbReference>
<dbReference type="Gene3D" id="1.20.120.560">
    <property type="entry name" value="alix/aip1 in complex with the ypdl late domain"/>
    <property type="match status" value="1"/>
</dbReference>
<comment type="subcellular location">
    <subcellularLocation>
        <location evidence="3">Cell junction</location>
        <location evidence="3">Tight junction</location>
    </subcellularLocation>
    <subcellularLocation>
        <location evidence="2">Cytoplasm</location>
        <location evidence="2">Cytoskeleton</location>
        <location evidence="2">Microtubule organizing center</location>
        <location evidence="2">Centrosome</location>
    </subcellularLocation>
    <subcellularLocation>
        <location evidence="5">Cytoplasm</location>
        <location evidence="5">Cytosol</location>
    </subcellularLocation>
    <subcellularLocation>
        <location evidence="1">Melanosome</location>
    </subcellularLocation>
    <subcellularLocation>
        <location evidence="4">Midbody</location>
        <location evidence="4">Midbody ring</location>
    </subcellularLocation>
    <subcellularLocation>
        <location evidence="6">Secreted</location>
        <location evidence="6">Extracellular exosome</location>
    </subcellularLocation>
</comment>
<evidence type="ECO:0000256" key="1">
    <source>
        <dbReference type="ARBA" id="ARBA00004223"/>
    </source>
</evidence>
<evidence type="ECO:0000256" key="8">
    <source>
        <dbReference type="ARBA" id="ARBA00022448"/>
    </source>
</evidence>
<dbReference type="SMART" id="SM01041">
    <property type="entry name" value="BRO1"/>
    <property type="match status" value="1"/>
</dbReference>
<keyword evidence="15" id="KW-0653">Protein transport</keyword>
<dbReference type="FunFam" id="1.25.40.280:FF:000001">
    <property type="entry name" value="programmed cell death 6-interacting protein-like isoform X1"/>
    <property type="match status" value="1"/>
</dbReference>
<feature type="compositionally biased region" description="Low complexity" evidence="23">
    <location>
        <begin position="875"/>
        <end position="892"/>
    </location>
</feature>
<gene>
    <name evidence="25" type="primary">PDCD6IP</name>
</gene>
<dbReference type="GeneTree" id="ENSGT00940000163083"/>
<keyword evidence="17" id="KW-0007">Acetylation</keyword>
<dbReference type="OMA" id="VSHAEEM"/>
<name>A0A8I3WTT0_CALJA</name>
<reference evidence="25" key="2">
    <citation type="submission" date="2025-08" db="UniProtKB">
        <authorList>
            <consortium name="Ensembl"/>
        </authorList>
    </citation>
    <scope>IDENTIFICATION</scope>
</reference>
<evidence type="ECO:0000256" key="2">
    <source>
        <dbReference type="ARBA" id="ARBA00004300"/>
    </source>
</evidence>
<evidence type="ECO:0000256" key="15">
    <source>
        <dbReference type="ARBA" id="ARBA00022927"/>
    </source>
</evidence>
<evidence type="ECO:0000313" key="26">
    <source>
        <dbReference type="Proteomes" id="UP000008225"/>
    </source>
</evidence>
<feature type="domain" description="BRO1" evidence="24">
    <location>
        <begin position="3"/>
        <end position="397"/>
    </location>
</feature>
<dbReference type="Ensembl" id="ENSCJAT00000143654.1">
    <property type="protein sequence ID" value="ENSCJAP00000089277.1"/>
    <property type="gene ID" value="ENSCJAG00000012204.6"/>
</dbReference>
<dbReference type="InterPro" id="IPR038499">
    <property type="entry name" value="BRO1_sf"/>
</dbReference>
<evidence type="ECO:0000256" key="19">
    <source>
        <dbReference type="ARBA" id="ARBA00023306"/>
    </source>
</evidence>
<evidence type="ECO:0000256" key="9">
    <source>
        <dbReference type="ARBA" id="ARBA00022481"/>
    </source>
</evidence>
<evidence type="ECO:0000256" key="23">
    <source>
        <dbReference type="SAM" id="MobiDB-lite"/>
    </source>
</evidence>
<evidence type="ECO:0000256" key="22">
    <source>
        <dbReference type="SAM" id="Coils"/>
    </source>
</evidence>
<evidence type="ECO:0000256" key="18">
    <source>
        <dbReference type="ARBA" id="ARBA00023212"/>
    </source>
</evidence>
<keyword evidence="18" id="KW-0206">Cytoskeleton</keyword>
<feature type="coiled-coil region" evidence="22">
    <location>
        <begin position="557"/>
        <end position="584"/>
    </location>
</feature>
<dbReference type="PANTHER" id="PTHR23030">
    <property type="entry name" value="PCD6 INTERACTING PROTEIN-RELATED"/>
    <property type="match status" value="1"/>
</dbReference>
<evidence type="ECO:0000259" key="24">
    <source>
        <dbReference type="PROSITE" id="PS51180"/>
    </source>
</evidence>
<evidence type="ECO:0000256" key="17">
    <source>
        <dbReference type="ARBA" id="ARBA00022990"/>
    </source>
</evidence>
<evidence type="ECO:0000256" key="7">
    <source>
        <dbReference type="ARBA" id="ARBA00022427"/>
    </source>
</evidence>
<keyword evidence="8" id="KW-0813">Transport</keyword>
<dbReference type="Proteomes" id="UP000008225">
    <property type="component" value="Chromosome 17"/>
</dbReference>
<reference evidence="25 26" key="1">
    <citation type="submission" date="2009-03" db="EMBL/GenBank/DDBJ databases">
        <authorList>
            <person name="Warren W."/>
            <person name="Ye L."/>
            <person name="Minx P."/>
            <person name="Worley K."/>
            <person name="Gibbs R."/>
            <person name="Wilson R.K."/>
        </authorList>
    </citation>
    <scope>NUCLEOTIDE SEQUENCE [LARGE SCALE GENOMIC DNA]</scope>
</reference>
<dbReference type="PANTHER" id="PTHR23030:SF39">
    <property type="entry name" value="PROGRAMMED CELL DEATH 6-INTERACTING PROTEIN"/>
    <property type="match status" value="1"/>
</dbReference>
<evidence type="ECO:0000256" key="21">
    <source>
        <dbReference type="ARBA" id="ARBA00079131"/>
    </source>
</evidence>
<keyword evidence="26" id="KW-1185">Reference proteome</keyword>
<dbReference type="CDD" id="cd09240">
    <property type="entry name" value="BRO1_Alix"/>
    <property type="match status" value="1"/>
</dbReference>
<dbReference type="InterPro" id="IPR004328">
    <property type="entry name" value="BRO1_dom"/>
</dbReference>
<dbReference type="GO" id="GO:0005813">
    <property type="term" value="C:centrosome"/>
    <property type="evidence" value="ECO:0007669"/>
    <property type="project" value="UniProtKB-SubCell"/>
</dbReference>
<keyword evidence="22" id="KW-0175">Coiled coil</keyword>
<dbReference type="Gene3D" id="1.20.140.50">
    <property type="entry name" value="alix/aip1 like domains"/>
    <property type="match status" value="1"/>
</dbReference>
<evidence type="ECO:0000256" key="11">
    <source>
        <dbReference type="ARBA" id="ARBA00022525"/>
    </source>
</evidence>
<dbReference type="Pfam" id="PF13949">
    <property type="entry name" value="ALIX_LYPXL_bnd"/>
    <property type="match status" value="1"/>
</dbReference>
<evidence type="ECO:0000256" key="20">
    <source>
        <dbReference type="ARBA" id="ARBA00074846"/>
    </source>
</evidence>
<dbReference type="GO" id="GO:0015031">
    <property type="term" value="P:protein transport"/>
    <property type="evidence" value="ECO:0007669"/>
    <property type="project" value="UniProtKB-KW"/>
</dbReference>
<keyword evidence="9" id="KW-0488">Methylation</keyword>
<dbReference type="GO" id="GO:0005829">
    <property type="term" value="C:cytosol"/>
    <property type="evidence" value="ECO:0007669"/>
    <property type="project" value="UniProtKB-SubCell"/>
</dbReference>
<proteinExistence type="predicted"/>
<protein>
    <recommendedName>
        <fullName evidence="20">Programmed cell death 6-interacting protein</fullName>
    </recommendedName>
    <alternativeName>
        <fullName evidence="21">ALG-2-interacting protein 1</fullName>
    </alternativeName>
</protein>
<dbReference type="CDD" id="cd09235">
    <property type="entry name" value="V_Alix"/>
    <property type="match status" value="1"/>
</dbReference>
<evidence type="ECO:0000256" key="5">
    <source>
        <dbReference type="ARBA" id="ARBA00004514"/>
    </source>
</evidence>
<dbReference type="GO" id="GO:0005923">
    <property type="term" value="C:bicellular tight junction"/>
    <property type="evidence" value="ECO:0007669"/>
    <property type="project" value="UniProtKB-SubCell"/>
</dbReference>
<dbReference type="GO" id="GO:0090543">
    <property type="term" value="C:Flemming body"/>
    <property type="evidence" value="ECO:0007669"/>
    <property type="project" value="UniProtKB-SubCell"/>
</dbReference>
<keyword evidence="13" id="KW-0132">Cell division</keyword>
<dbReference type="Gene3D" id="1.25.40.280">
    <property type="entry name" value="alix/aip1 like domains"/>
    <property type="match status" value="1"/>
</dbReference>
<evidence type="ECO:0000256" key="16">
    <source>
        <dbReference type="ARBA" id="ARBA00022949"/>
    </source>
</evidence>
<dbReference type="PROSITE" id="PS51180">
    <property type="entry name" value="BRO1"/>
    <property type="match status" value="1"/>
</dbReference>
<keyword evidence="16" id="KW-0965">Cell junction</keyword>
<keyword evidence="10" id="KW-0963">Cytoplasm</keyword>
<dbReference type="GO" id="GO:0000281">
    <property type="term" value="P:mitotic cytokinesis"/>
    <property type="evidence" value="ECO:0007669"/>
    <property type="project" value="TreeGrafter"/>
</dbReference>
<evidence type="ECO:0000313" key="25">
    <source>
        <dbReference type="Ensembl" id="ENSCJAP00000089277.1"/>
    </source>
</evidence>
<keyword evidence="19" id="KW-0131">Cell cycle</keyword>
<dbReference type="Pfam" id="PF03097">
    <property type="entry name" value="BRO1"/>
    <property type="match status" value="1"/>
</dbReference>
<keyword evidence="11" id="KW-0964">Secreted</keyword>
<evidence type="ECO:0000256" key="3">
    <source>
        <dbReference type="ARBA" id="ARBA00004435"/>
    </source>
</evidence>
<dbReference type="InterPro" id="IPR025304">
    <property type="entry name" value="ALIX_V_dom"/>
</dbReference>
<evidence type="ECO:0000256" key="14">
    <source>
        <dbReference type="ARBA" id="ARBA00022703"/>
    </source>
</evidence>
<evidence type="ECO:0000256" key="10">
    <source>
        <dbReference type="ARBA" id="ARBA00022490"/>
    </source>
</evidence>
<dbReference type="GO" id="GO:0005576">
    <property type="term" value="C:extracellular region"/>
    <property type="evidence" value="ECO:0007669"/>
    <property type="project" value="UniProtKB-SubCell"/>
</dbReference>
<sequence length="900" mass="101581">MATFIPVQLKKTSEVDLAKPLVKFIQQTYPSGGEEQAQYCRAAEELSKLRRAAVGRPLDKHEGSLETLLRYYDQICSIEPKFPFSENQICLTFTWKDAFDKGSLFGGSVKLALASLGYEKSCVLFNCAALASQIAAEQNLDNDEGLKIAAKHYQFASGAFLHIKETVLSALNREPTVDISPDTVGTLSLIMLAQAQEVFFLKATRDKMKDAIIAKLANQAADYFGDAFKQCQYKDTLPKYFYFQEVFPILAAKHCIMQANAEYHQSILAKQQKKFGEEIARLQHAAELIKTVASRYDEYVNVKDFSDKINRALTAAKKDNDFIYHDRVPDLKDLDPIGKATLVKSTPVNVPISQKFTDLFEKMVPVSVQQSLAAYNQRKADLVNRSIAQMREATTLANGVLASLNLPAAIEDVSGDTVPQSILTKSRSVIEQGGIHTVDQLIKELPELLQRNREILDESLRLLDEEEATDNDLRGKFKERWQRTPSNELYKPLRAEGTNFRAVLDKAVQADGQVKECYQSHRDTIALLCKPEPELNAAIPSANPAKTMQGSEVVNVLKSLLINLDEIKKEREGLENDLKSVNFDMTSKFLTALAQDGVINEEALSVTELDRVYGGLTTKVQESLKKQEGLLKNIQVSHQDFSKMKQSNNEANLREEVLKNLATAYDKFVELVANLKEGTKFYNELTEILVRFQNKCSDIVFARKTERDELLKATTILTCKNIDYVLLFLHWTCNKALPENLVLLQFLHLHISPRQQEDMHQLLQLQRQEPCRLLSPSPQPGLHHLCFQQIELLLLLLQLQLGLVLLHHLHHKRLAQLLLHRPRDHPIPPIQDILGIAKCPCQWAIILMRTASIICHIHQCITRVLDRLHTQDPSSLHTPSLSPHSSHTIHSSNMSAHQLS</sequence>
<evidence type="ECO:0000256" key="13">
    <source>
        <dbReference type="ARBA" id="ARBA00022618"/>
    </source>
</evidence>